<evidence type="ECO:0000256" key="3">
    <source>
        <dbReference type="ARBA" id="ARBA00022737"/>
    </source>
</evidence>
<feature type="domain" description="DM10" evidence="8">
    <location>
        <begin position="428"/>
        <end position="535"/>
    </location>
</feature>
<evidence type="ECO:0000256" key="6">
    <source>
        <dbReference type="ARBA" id="ARBA00035003"/>
    </source>
</evidence>
<comment type="function">
    <text evidence="6">Microtubule inner protein (MIP) part of the dynein-decorated doublet microtubules (DMTs) in cilia axoneme, which is required for motile cilia beating.</text>
</comment>
<dbReference type="Gene3D" id="2.30.29.170">
    <property type="match status" value="3"/>
</dbReference>
<evidence type="ECO:0000256" key="7">
    <source>
        <dbReference type="ARBA" id="ARBA00039880"/>
    </source>
</evidence>
<feature type="domain" description="DM10" evidence="8">
    <location>
        <begin position="75"/>
        <end position="182"/>
    </location>
</feature>
<dbReference type="Proteomes" id="UP000276133">
    <property type="component" value="Unassembled WGS sequence"/>
</dbReference>
<dbReference type="GO" id="GO:0005874">
    <property type="term" value="C:microtubule"/>
    <property type="evidence" value="ECO:0007669"/>
    <property type="project" value="TreeGrafter"/>
</dbReference>
<dbReference type="FunFam" id="2.30.29.170:FF:000001">
    <property type="entry name" value="EF-hand domain containing 1"/>
    <property type="match status" value="1"/>
</dbReference>
<reference evidence="9 10" key="1">
    <citation type="journal article" date="2018" name="Sci. Rep.">
        <title>Genomic signatures of local adaptation to the degree of environmental predictability in rotifers.</title>
        <authorList>
            <person name="Franch-Gras L."/>
            <person name="Hahn C."/>
            <person name="Garcia-Roger E.M."/>
            <person name="Carmona M.J."/>
            <person name="Serra M."/>
            <person name="Gomez A."/>
        </authorList>
    </citation>
    <scope>NUCLEOTIDE SEQUENCE [LARGE SCALE GENOMIC DNA]</scope>
    <source>
        <strain evidence="9">HYR1</strain>
    </source>
</reference>
<dbReference type="PANTHER" id="PTHR12086:SF11">
    <property type="entry name" value="EF-HAND DOMAIN-CONTAINING FAMILY MEMBER C2"/>
    <property type="match status" value="1"/>
</dbReference>
<dbReference type="InterPro" id="IPR040193">
    <property type="entry name" value="EFHC1/EFHC2/EFHB"/>
</dbReference>
<keyword evidence="2" id="KW-0963">Cytoplasm</keyword>
<comment type="subcellular location">
    <subcellularLocation>
        <location evidence="1">Cytoplasm</location>
        <location evidence="1">Cytoskeleton</location>
        <location evidence="1">Cilium axoneme</location>
    </subcellularLocation>
</comment>
<dbReference type="SMART" id="SM00676">
    <property type="entry name" value="DM10"/>
    <property type="match status" value="3"/>
</dbReference>
<dbReference type="AlphaFoldDB" id="A0A3M7QDF2"/>
<dbReference type="OrthoDB" id="10255210at2759"/>
<evidence type="ECO:0000256" key="2">
    <source>
        <dbReference type="ARBA" id="ARBA00022490"/>
    </source>
</evidence>
<comment type="caution">
    <text evidence="9">The sequence shown here is derived from an EMBL/GenBank/DDBJ whole genome shotgun (WGS) entry which is preliminary data.</text>
</comment>
<evidence type="ECO:0000256" key="5">
    <source>
        <dbReference type="ARBA" id="ARBA00023273"/>
    </source>
</evidence>
<dbReference type="EMBL" id="REGN01006561">
    <property type="protein sequence ID" value="RNA09031.1"/>
    <property type="molecule type" value="Genomic_DNA"/>
</dbReference>
<proteinExistence type="predicted"/>
<evidence type="ECO:0000313" key="9">
    <source>
        <dbReference type="EMBL" id="RNA09031.1"/>
    </source>
</evidence>
<dbReference type="Pfam" id="PF06565">
    <property type="entry name" value="DM10_dom"/>
    <property type="match status" value="3"/>
</dbReference>
<evidence type="ECO:0000313" key="10">
    <source>
        <dbReference type="Proteomes" id="UP000276133"/>
    </source>
</evidence>
<organism evidence="9 10">
    <name type="scientific">Brachionus plicatilis</name>
    <name type="common">Marine rotifer</name>
    <name type="synonym">Brachionus muelleri</name>
    <dbReference type="NCBI Taxonomy" id="10195"/>
    <lineage>
        <taxon>Eukaryota</taxon>
        <taxon>Metazoa</taxon>
        <taxon>Spiralia</taxon>
        <taxon>Gnathifera</taxon>
        <taxon>Rotifera</taxon>
        <taxon>Eurotatoria</taxon>
        <taxon>Monogononta</taxon>
        <taxon>Pseudotrocha</taxon>
        <taxon>Ploima</taxon>
        <taxon>Brachionidae</taxon>
        <taxon>Brachionus</taxon>
    </lineage>
</organism>
<keyword evidence="10" id="KW-1185">Reference proteome</keyword>
<evidence type="ECO:0000259" key="8">
    <source>
        <dbReference type="PROSITE" id="PS51336"/>
    </source>
</evidence>
<dbReference type="GO" id="GO:0010975">
    <property type="term" value="P:regulation of neuron projection development"/>
    <property type="evidence" value="ECO:0007669"/>
    <property type="project" value="TreeGrafter"/>
</dbReference>
<gene>
    <name evidence="9" type="ORF">BpHYR1_039682</name>
</gene>
<dbReference type="PROSITE" id="PS51336">
    <property type="entry name" value="DM10"/>
    <property type="match status" value="3"/>
</dbReference>
<dbReference type="SUPFAM" id="SSF47473">
    <property type="entry name" value="EF-hand"/>
    <property type="match status" value="1"/>
</dbReference>
<keyword evidence="5" id="KW-0966">Cell projection</keyword>
<protein>
    <recommendedName>
        <fullName evidence="7">EF-hand domain-containing family member C2</fullName>
    </recommendedName>
</protein>
<dbReference type="GO" id="GO:0005930">
    <property type="term" value="C:axoneme"/>
    <property type="evidence" value="ECO:0007669"/>
    <property type="project" value="UniProtKB-SubCell"/>
</dbReference>
<dbReference type="PANTHER" id="PTHR12086">
    <property type="entry name" value="EF-HAND DOMAIN C-TERMINAL CONTAINING PROTEIN"/>
    <property type="match status" value="1"/>
</dbReference>
<keyword evidence="3" id="KW-0677">Repeat</keyword>
<dbReference type="FunFam" id="2.30.29.170:FF:000002">
    <property type="entry name" value="EF-hand domain (C-terminal) containing 1"/>
    <property type="match status" value="1"/>
</dbReference>
<name>A0A3M7QDF2_BRAPC</name>
<dbReference type="STRING" id="10195.A0A3M7QDF2"/>
<dbReference type="InterPro" id="IPR011992">
    <property type="entry name" value="EF-hand-dom_pair"/>
</dbReference>
<dbReference type="FunFam" id="2.30.29.170:FF:000003">
    <property type="entry name" value="EF-hand domain (C-terminal) containing 1"/>
    <property type="match status" value="1"/>
</dbReference>
<sequence>MSLPFLPGNSFDRKIGQTKHHLSHHFDKYNGVNMMVGEKKPGVGGEPLRGQDLRSLNSVYPRGEGSDKPAWVAFDKQVLCFDAYFQESVVERHGEQFRIRYVKIFFYLEDDTIQVTEPRTKNAGYNQGTIINRHRIPRPAPYDDTFYTIEDFNVQKEVTFYGKKFKITNCDSFTANFLTKIGVRVSDPVEAPTDPYKGLREVQDGSQNPLRPYERVDTLKQFLDHDRQVLRFTCIWDDRDTKFGELRRFRLHYYLADDTIEIIEIRPPNSGRDSTATFLSRQKLPMEIVQMGKPGDKPTRTVLNVIGNFFDGGRYILDNLKTGAMNISYYKDSDLMIGRVVNVFGRKILLTDSDEFTKEFYRNKYGIDNFASVQYDSGNAMRKIERMNPPYNGFGSEEDSLASCQKMLPEPPRKDFVKWMAYDRNGLESNTLRFLARILTKDPIQADRRFIISYFLSDDSVMVHEPPVRNSGIGGGRFLERGRVKKPGQPPYSTKLPEYYNYKDMFVGNVLQLNNFHFVLYDADEYCYKFMEKNPNMFQYSNLTNALRKFRSLNKSELVAELEANFKKNDNFNSGVIGFTGFFSALKNVFGDQLNEQEIVTLARAFSLETKKEYDFQSISAVVQEHLRKNNFELFSRLRESLQEADSFNPEEQSLSLNDTRSVLKGFRIPLPDYLLDMLLQYTRLESGNTCLRNLMTTLNWKENPVVPPKEPLDSLRADDSKIFEVSTLERQQLRVNYSALISELNAN</sequence>
<evidence type="ECO:0000256" key="1">
    <source>
        <dbReference type="ARBA" id="ARBA00004430"/>
    </source>
</evidence>
<feature type="domain" description="DM10" evidence="8">
    <location>
        <begin position="226"/>
        <end position="365"/>
    </location>
</feature>
<keyword evidence="4" id="KW-0206">Cytoskeleton</keyword>
<evidence type="ECO:0000256" key="4">
    <source>
        <dbReference type="ARBA" id="ARBA00023212"/>
    </source>
</evidence>
<dbReference type="InterPro" id="IPR006602">
    <property type="entry name" value="DM10_dom"/>
</dbReference>
<accession>A0A3M7QDF2</accession>